<reference evidence="1 2" key="1">
    <citation type="submission" date="2017-08" db="EMBL/GenBank/DDBJ databases">
        <title>The strain WRN001 was isolated from Binhai saline alkaline soil, Tianjin, China.</title>
        <authorList>
            <person name="Liu D."/>
            <person name="Zhang G."/>
        </authorList>
    </citation>
    <scope>NUCLEOTIDE SEQUENCE [LARGE SCALE GENOMIC DNA]</scope>
    <source>
        <strain evidence="1 2">WN019</strain>
    </source>
</reference>
<dbReference type="Proteomes" id="UP000218083">
    <property type="component" value="Unassembled WGS sequence"/>
</dbReference>
<evidence type="ECO:0000313" key="2">
    <source>
        <dbReference type="Proteomes" id="UP000218083"/>
    </source>
</evidence>
<name>A0A2A2FJU9_9EURY</name>
<gene>
    <name evidence="1" type="ORF">CK500_05495</name>
</gene>
<sequence>MLLLGFTRGDFELDSVERCNIGGEFFANAIERDRRLRAVCWIILPIKDESDRCYPAWPALGRPVSFPDIRAPN</sequence>
<protein>
    <submittedName>
        <fullName evidence="1">Uncharacterized protein</fullName>
    </submittedName>
</protein>
<comment type="caution">
    <text evidence="1">The sequence shown here is derived from an EMBL/GenBank/DDBJ whole genome shotgun (WGS) entry which is preliminary data.</text>
</comment>
<dbReference type="EMBL" id="NSKC01000002">
    <property type="protein sequence ID" value="PAU84957.1"/>
    <property type="molecule type" value="Genomic_DNA"/>
</dbReference>
<organism evidence="1 2">
    <name type="scientific">Halorubrum salipaludis</name>
    <dbReference type="NCBI Taxonomy" id="2032630"/>
    <lineage>
        <taxon>Archaea</taxon>
        <taxon>Methanobacteriati</taxon>
        <taxon>Methanobacteriota</taxon>
        <taxon>Stenosarchaea group</taxon>
        <taxon>Halobacteria</taxon>
        <taxon>Halobacteriales</taxon>
        <taxon>Haloferacaceae</taxon>
        <taxon>Halorubrum</taxon>
    </lineage>
</organism>
<keyword evidence="2" id="KW-1185">Reference proteome</keyword>
<dbReference type="AlphaFoldDB" id="A0A2A2FJU9"/>
<accession>A0A2A2FJU9</accession>
<evidence type="ECO:0000313" key="1">
    <source>
        <dbReference type="EMBL" id="PAU84957.1"/>
    </source>
</evidence>
<proteinExistence type="predicted"/>